<accession>A0A1Q5UD43</accession>
<comment type="caution">
    <text evidence="1">The sequence shown here is derived from an EMBL/GenBank/DDBJ whole genome shotgun (WGS) entry which is preliminary data.</text>
</comment>
<dbReference type="Proteomes" id="UP000186955">
    <property type="component" value="Unassembled WGS sequence"/>
</dbReference>
<dbReference type="EMBL" id="MNBE01000348">
    <property type="protein sequence ID" value="OKP10406.1"/>
    <property type="molecule type" value="Genomic_DNA"/>
</dbReference>
<sequence>MNLSQADQLYWKRTLGYSKVEKGVQAANQYDWFVVPFYPLEPLTVRQDVGNALYPD</sequence>
<proteinExistence type="predicted"/>
<organism evidence="1 2">
    <name type="scientific">Penicillium subrubescens</name>
    <dbReference type="NCBI Taxonomy" id="1316194"/>
    <lineage>
        <taxon>Eukaryota</taxon>
        <taxon>Fungi</taxon>
        <taxon>Dikarya</taxon>
        <taxon>Ascomycota</taxon>
        <taxon>Pezizomycotina</taxon>
        <taxon>Eurotiomycetes</taxon>
        <taxon>Eurotiomycetidae</taxon>
        <taxon>Eurotiales</taxon>
        <taxon>Aspergillaceae</taxon>
        <taxon>Penicillium</taxon>
    </lineage>
</organism>
<reference evidence="1 2" key="1">
    <citation type="submission" date="2016-10" db="EMBL/GenBank/DDBJ databases">
        <title>Genome sequence of the ascomycete fungus Penicillium subrubescens.</title>
        <authorList>
            <person name="De Vries R.P."/>
            <person name="Peng M."/>
            <person name="Dilokpimol A."/>
            <person name="Hilden K."/>
            <person name="Makela M.R."/>
            <person name="Grigoriev I."/>
            <person name="Riley R."/>
            <person name="Granchi Z."/>
        </authorList>
    </citation>
    <scope>NUCLEOTIDE SEQUENCE [LARGE SCALE GENOMIC DNA]</scope>
    <source>
        <strain evidence="1 2">CBS 132785</strain>
    </source>
</reference>
<name>A0A1Q5UD43_9EURO</name>
<keyword evidence="2" id="KW-1185">Reference proteome</keyword>
<gene>
    <name evidence="1" type="ORF">PENSUB_4168</name>
</gene>
<evidence type="ECO:0000313" key="2">
    <source>
        <dbReference type="Proteomes" id="UP000186955"/>
    </source>
</evidence>
<evidence type="ECO:0000313" key="1">
    <source>
        <dbReference type="EMBL" id="OKP10406.1"/>
    </source>
</evidence>
<protein>
    <submittedName>
        <fullName evidence="1">Uncharacterized protein</fullName>
    </submittedName>
</protein>
<dbReference type="AlphaFoldDB" id="A0A1Q5UD43"/>